<evidence type="ECO:0000313" key="13">
    <source>
        <dbReference type="Proteomes" id="UP001154329"/>
    </source>
</evidence>
<reference evidence="12" key="2">
    <citation type="submission" date="2022-10" db="EMBL/GenBank/DDBJ databases">
        <authorList>
            <consortium name="ENA_rothamsted_submissions"/>
            <consortium name="culmorum"/>
            <person name="King R."/>
        </authorList>
    </citation>
    <scope>NUCLEOTIDE SEQUENCE</scope>
</reference>
<dbReference type="PROSITE" id="PS50089">
    <property type="entry name" value="ZF_RING_2"/>
    <property type="match status" value="1"/>
</dbReference>
<proteinExistence type="predicted"/>
<dbReference type="InterPro" id="IPR001841">
    <property type="entry name" value="Znf_RING"/>
</dbReference>
<dbReference type="Pfam" id="PF13639">
    <property type="entry name" value="zf-RING_2"/>
    <property type="match status" value="1"/>
</dbReference>
<dbReference type="AlphaFoldDB" id="A0A9P0JA86"/>
<feature type="compositionally biased region" description="Acidic residues" evidence="10">
    <location>
        <begin position="1"/>
        <end position="21"/>
    </location>
</feature>
<dbReference type="InterPro" id="IPR017907">
    <property type="entry name" value="Znf_RING_CS"/>
</dbReference>
<keyword evidence="13" id="KW-1185">Reference proteome</keyword>
<dbReference type="SUPFAM" id="SSF57850">
    <property type="entry name" value="RING/U-box"/>
    <property type="match status" value="1"/>
</dbReference>
<dbReference type="EMBL" id="OU899036">
    <property type="protein sequence ID" value="CAH1733403.1"/>
    <property type="molecule type" value="Genomic_DNA"/>
</dbReference>
<organism evidence="12 13">
    <name type="scientific">Aphis gossypii</name>
    <name type="common">Cotton aphid</name>
    <dbReference type="NCBI Taxonomy" id="80765"/>
    <lineage>
        <taxon>Eukaryota</taxon>
        <taxon>Metazoa</taxon>
        <taxon>Ecdysozoa</taxon>
        <taxon>Arthropoda</taxon>
        <taxon>Hexapoda</taxon>
        <taxon>Insecta</taxon>
        <taxon>Pterygota</taxon>
        <taxon>Neoptera</taxon>
        <taxon>Paraneoptera</taxon>
        <taxon>Hemiptera</taxon>
        <taxon>Sternorrhyncha</taxon>
        <taxon>Aphidomorpha</taxon>
        <taxon>Aphidoidea</taxon>
        <taxon>Aphididae</taxon>
        <taxon>Aphidini</taxon>
        <taxon>Aphis</taxon>
        <taxon>Aphis</taxon>
    </lineage>
</organism>
<dbReference type="GO" id="GO:0006513">
    <property type="term" value="P:protein monoubiquitination"/>
    <property type="evidence" value="ECO:0007669"/>
    <property type="project" value="TreeGrafter"/>
</dbReference>
<dbReference type="GO" id="GO:0061630">
    <property type="term" value="F:ubiquitin protein ligase activity"/>
    <property type="evidence" value="ECO:0007669"/>
    <property type="project" value="UniProtKB-EC"/>
</dbReference>
<gene>
    <name evidence="12" type="ORF">APHIGO_LOCUS9719</name>
</gene>
<evidence type="ECO:0000256" key="1">
    <source>
        <dbReference type="ARBA" id="ARBA00000900"/>
    </source>
</evidence>
<evidence type="ECO:0000256" key="7">
    <source>
        <dbReference type="ARBA" id="ARBA00023015"/>
    </source>
</evidence>
<accession>A0A9P0JA86</accession>
<evidence type="ECO:0000256" key="6">
    <source>
        <dbReference type="ARBA" id="ARBA00022833"/>
    </source>
</evidence>
<dbReference type="PANTHER" id="PTHR46077:SF1">
    <property type="entry name" value="TOP1 BINDING ARGININE_SERINE RICH PROTEIN, E3 UBIQUITIN LIGASE"/>
    <property type="match status" value="1"/>
</dbReference>
<keyword evidence="5 9" id="KW-0863">Zinc-finger</keyword>
<name>A0A9P0JA86_APHGO</name>
<dbReference type="PROSITE" id="PS00518">
    <property type="entry name" value="ZF_RING_1"/>
    <property type="match status" value="1"/>
</dbReference>
<feature type="region of interest" description="Disordered" evidence="10">
    <location>
        <begin position="1"/>
        <end position="40"/>
    </location>
</feature>
<reference evidence="12" key="1">
    <citation type="submission" date="2022-02" db="EMBL/GenBank/DDBJ databases">
        <authorList>
            <person name="King R."/>
        </authorList>
    </citation>
    <scope>NUCLEOTIDE SEQUENCE</scope>
</reference>
<dbReference type="SMART" id="SM00184">
    <property type="entry name" value="RING"/>
    <property type="match status" value="1"/>
</dbReference>
<dbReference type="PANTHER" id="PTHR46077">
    <property type="entry name" value="E3 UBIQUITIN-PROTEIN LIGASE TOPORS"/>
    <property type="match status" value="1"/>
</dbReference>
<sequence>MPFTGDSEDSDVVELSSDEESITPQTNRLPNPRDRSSSPVTNCSICLDGLTNKCYTDSCLHLFCFECLKRWSFSEPSCPLCKQRFNTIFHSFDDQGDHQIYNVPSRYLTEFILIRARETPSGADIALNITMDLLRMHVIEIRRSSYDSNSSGSNNGNDQYNVIGNFIRQLPTPHITIGQVLRVQVYSENAWALPLPDPFGHIRECDAAYFRNNPAQVHRLQPFIARDLIAIKKAAILAGDRTNISRINVIAVANMILQTVTSFDIREGFIVNSLIPLLHERTYHFCHEFYNFASSPYDMDDYDRNVRFTFEFETAPPLRENASPPPAIPLESPVTIVLDSDDEESQLQEVIIISDDSDDDMLINLMDTSSSDSDNSDFEILSFHPSGSLNSALVNQPSTSTGIRDLLDQPSTSTGIRDPLDQPSYMVRRNLKRRRLNERFDADSSSSDED</sequence>
<evidence type="ECO:0000256" key="10">
    <source>
        <dbReference type="SAM" id="MobiDB-lite"/>
    </source>
</evidence>
<keyword evidence="3" id="KW-0808">Transferase</keyword>
<evidence type="ECO:0000256" key="9">
    <source>
        <dbReference type="PROSITE-ProRule" id="PRU00175"/>
    </source>
</evidence>
<protein>
    <recommendedName>
        <fullName evidence="2">RING-type E3 ubiquitin transferase</fullName>
        <ecNumber evidence="2">2.3.2.27</ecNumber>
    </recommendedName>
</protein>
<evidence type="ECO:0000259" key="11">
    <source>
        <dbReference type="PROSITE" id="PS50089"/>
    </source>
</evidence>
<evidence type="ECO:0000256" key="3">
    <source>
        <dbReference type="ARBA" id="ARBA00022679"/>
    </source>
</evidence>
<evidence type="ECO:0000313" key="12">
    <source>
        <dbReference type="EMBL" id="CAH1733403.1"/>
    </source>
</evidence>
<evidence type="ECO:0000256" key="8">
    <source>
        <dbReference type="ARBA" id="ARBA00023163"/>
    </source>
</evidence>
<keyword evidence="8" id="KW-0804">Transcription</keyword>
<dbReference type="InterPro" id="IPR013083">
    <property type="entry name" value="Znf_RING/FYVE/PHD"/>
</dbReference>
<keyword evidence="6" id="KW-0862">Zinc</keyword>
<comment type="catalytic activity">
    <reaction evidence="1">
        <text>S-ubiquitinyl-[E2 ubiquitin-conjugating enzyme]-L-cysteine + [acceptor protein]-L-lysine = [E2 ubiquitin-conjugating enzyme]-L-cysteine + N(6)-ubiquitinyl-[acceptor protein]-L-lysine.</text>
        <dbReference type="EC" id="2.3.2.27"/>
    </reaction>
</comment>
<dbReference type="CDD" id="cd16574">
    <property type="entry name" value="RING-HC_Topors"/>
    <property type="match status" value="1"/>
</dbReference>
<dbReference type="GO" id="GO:0000209">
    <property type="term" value="P:protein polyubiquitination"/>
    <property type="evidence" value="ECO:0007669"/>
    <property type="project" value="TreeGrafter"/>
</dbReference>
<evidence type="ECO:0000256" key="2">
    <source>
        <dbReference type="ARBA" id="ARBA00012483"/>
    </source>
</evidence>
<feature type="domain" description="RING-type" evidence="11">
    <location>
        <begin position="43"/>
        <end position="82"/>
    </location>
</feature>
<evidence type="ECO:0000256" key="5">
    <source>
        <dbReference type="ARBA" id="ARBA00022771"/>
    </source>
</evidence>
<dbReference type="GO" id="GO:0008270">
    <property type="term" value="F:zinc ion binding"/>
    <property type="evidence" value="ECO:0007669"/>
    <property type="project" value="UniProtKB-KW"/>
</dbReference>
<keyword evidence="7" id="KW-0805">Transcription regulation</keyword>
<dbReference type="InterPro" id="IPR058745">
    <property type="entry name" value="PWI_Topors"/>
</dbReference>
<keyword evidence="4" id="KW-0479">Metal-binding</keyword>
<dbReference type="Gene3D" id="3.30.40.10">
    <property type="entry name" value="Zinc/RING finger domain, C3HC4 (zinc finger)"/>
    <property type="match status" value="1"/>
</dbReference>
<evidence type="ECO:0000256" key="4">
    <source>
        <dbReference type="ARBA" id="ARBA00022723"/>
    </source>
</evidence>
<dbReference type="EC" id="2.3.2.27" evidence="2"/>
<feature type="region of interest" description="Disordered" evidence="10">
    <location>
        <begin position="400"/>
        <end position="422"/>
    </location>
</feature>
<dbReference type="Pfam" id="PF26084">
    <property type="entry name" value="PWI_Topors"/>
    <property type="match status" value="1"/>
</dbReference>
<dbReference type="Proteomes" id="UP001154329">
    <property type="component" value="Chromosome 3"/>
</dbReference>
<dbReference type="InterPro" id="IPR058746">
    <property type="entry name" value="Znf_RING-type_Topors"/>
</dbReference>